<dbReference type="CDD" id="cd13134">
    <property type="entry name" value="MATE_like_8"/>
    <property type="match status" value="1"/>
</dbReference>
<dbReference type="NCBIfam" id="TIGR00797">
    <property type="entry name" value="matE"/>
    <property type="match status" value="1"/>
</dbReference>
<evidence type="ECO:0000313" key="9">
    <source>
        <dbReference type="Proteomes" id="UP000651482"/>
    </source>
</evidence>
<feature type="transmembrane region" description="Helical" evidence="7">
    <location>
        <begin position="130"/>
        <end position="151"/>
    </location>
</feature>
<accession>A0A926D8R5</accession>
<dbReference type="EMBL" id="JACRSN010000009">
    <property type="protein sequence ID" value="MBC8533791.1"/>
    <property type="molecule type" value="Genomic_DNA"/>
</dbReference>
<keyword evidence="4 7" id="KW-0812">Transmembrane</keyword>
<dbReference type="Pfam" id="PF01554">
    <property type="entry name" value="MatE"/>
    <property type="match status" value="2"/>
</dbReference>
<evidence type="ECO:0000313" key="8">
    <source>
        <dbReference type="EMBL" id="MBC8533791.1"/>
    </source>
</evidence>
<dbReference type="PIRSF" id="PIRSF006603">
    <property type="entry name" value="DinF"/>
    <property type="match status" value="1"/>
</dbReference>
<comment type="subcellular location">
    <subcellularLocation>
        <location evidence="1">Cell membrane</location>
        <topology evidence="1">Multi-pass membrane protein</topology>
    </subcellularLocation>
</comment>
<feature type="transmembrane region" description="Helical" evidence="7">
    <location>
        <begin position="163"/>
        <end position="188"/>
    </location>
</feature>
<evidence type="ECO:0000256" key="5">
    <source>
        <dbReference type="ARBA" id="ARBA00022989"/>
    </source>
</evidence>
<sequence length="449" mass="48414">MKQQNKAFLREALRLTLPISMQFLVASAVNLADVIMLGRLGDEQVAAAGAANQIFFLLNLISFGIFSGASVFLAQFWGAKDVRNTRRTIGMMYILGITAALLFTVGAIFLPRTLINFYAHEASVIDYGAGYLSIVGISYVPTVIGFALSVVCRSTGNMKLPTFTSVLSMMINIVGNAILIFGLLGAPALGVNGAAIATVIARTVECAVLVFFIYRHKMAGAATFRELFCFDRMFVRRYVKTTAPVLINETLWSIGTSLYSVAFGLLGTNAVAAVQIANTIAQMLLVFVRGAGNAAAIMIGNKIGAGKEEEAFADSKRFMILMLVIGSVVCVAVILLRPLILSIYNVSDETLQFANELLLLHGLTTIPDSINMLVIVGVCRSGGDTKFACLLDTLSVWLLGMPLGFLGVYLGFPLWAVFLCVSTEKIAKPILGIPRVYSKKWINNVVSDL</sequence>
<feature type="transmembrane region" description="Helical" evidence="7">
    <location>
        <begin position="250"/>
        <end position="274"/>
    </location>
</feature>
<feature type="transmembrane region" description="Helical" evidence="7">
    <location>
        <begin position="54"/>
        <end position="77"/>
    </location>
</feature>
<feature type="transmembrane region" description="Helical" evidence="7">
    <location>
        <begin position="320"/>
        <end position="344"/>
    </location>
</feature>
<protein>
    <submittedName>
        <fullName evidence="8">MATE family efflux transporter</fullName>
    </submittedName>
</protein>
<feature type="transmembrane region" description="Helical" evidence="7">
    <location>
        <begin position="280"/>
        <end position="299"/>
    </location>
</feature>
<feature type="transmembrane region" description="Helical" evidence="7">
    <location>
        <begin position="89"/>
        <end position="110"/>
    </location>
</feature>
<feature type="transmembrane region" description="Helical" evidence="7">
    <location>
        <begin position="194"/>
        <end position="214"/>
    </location>
</feature>
<evidence type="ECO:0000256" key="3">
    <source>
        <dbReference type="ARBA" id="ARBA00022475"/>
    </source>
</evidence>
<dbReference type="InterPro" id="IPR047135">
    <property type="entry name" value="YsiQ"/>
</dbReference>
<name>A0A926D8R5_9FIRM</name>
<keyword evidence="9" id="KW-1185">Reference proteome</keyword>
<evidence type="ECO:0000256" key="6">
    <source>
        <dbReference type="ARBA" id="ARBA00023136"/>
    </source>
</evidence>
<keyword evidence="6 7" id="KW-0472">Membrane</keyword>
<dbReference type="AlphaFoldDB" id="A0A926D8R5"/>
<comment type="caution">
    <text evidence="8">The sequence shown here is derived from an EMBL/GenBank/DDBJ whole genome shotgun (WGS) entry which is preliminary data.</text>
</comment>
<gene>
    <name evidence="8" type="ORF">IAG03_07195</name>
</gene>
<keyword evidence="2" id="KW-0813">Transport</keyword>
<evidence type="ECO:0000256" key="4">
    <source>
        <dbReference type="ARBA" id="ARBA00022692"/>
    </source>
</evidence>
<dbReference type="RefSeq" id="WP_249319447.1">
    <property type="nucleotide sequence ID" value="NZ_JACRSN010000009.1"/>
</dbReference>
<keyword evidence="3" id="KW-1003">Cell membrane</keyword>
<dbReference type="GO" id="GO:0042910">
    <property type="term" value="F:xenobiotic transmembrane transporter activity"/>
    <property type="evidence" value="ECO:0007669"/>
    <property type="project" value="InterPro"/>
</dbReference>
<evidence type="ECO:0000256" key="2">
    <source>
        <dbReference type="ARBA" id="ARBA00022448"/>
    </source>
</evidence>
<dbReference type="PANTHER" id="PTHR42925">
    <property type="entry name" value="MULTIDRUG AND TOXIN EFFLUX PROTEIN MATE FAMILY"/>
    <property type="match status" value="1"/>
</dbReference>
<evidence type="ECO:0000256" key="1">
    <source>
        <dbReference type="ARBA" id="ARBA00004651"/>
    </source>
</evidence>
<feature type="transmembrane region" description="Helical" evidence="7">
    <location>
        <begin position="12"/>
        <end position="34"/>
    </location>
</feature>
<dbReference type="InterPro" id="IPR002528">
    <property type="entry name" value="MATE_fam"/>
</dbReference>
<organism evidence="8 9">
    <name type="scientific">Yeguia hominis</name>
    <dbReference type="NCBI Taxonomy" id="2763662"/>
    <lineage>
        <taxon>Bacteria</taxon>
        <taxon>Bacillati</taxon>
        <taxon>Bacillota</taxon>
        <taxon>Clostridia</taxon>
        <taxon>Eubacteriales</taxon>
        <taxon>Yeguiaceae</taxon>
        <taxon>Yeguia</taxon>
    </lineage>
</organism>
<dbReference type="GO" id="GO:0005886">
    <property type="term" value="C:plasma membrane"/>
    <property type="evidence" value="ECO:0007669"/>
    <property type="project" value="UniProtKB-SubCell"/>
</dbReference>
<dbReference type="PANTHER" id="PTHR42925:SF2">
    <property type="entry name" value="NA+ DRIVEN MULTIDRUG EFFLUX PUMP"/>
    <property type="match status" value="1"/>
</dbReference>
<keyword evidence="5 7" id="KW-1133">Transmembrane helix</keyword>
<dbReference type="InterPro" id="IPR048279">
    <property type="entry name" value="MdtK-like"/>
</dbReference>
<dbReference type="GO" id="GO:0015297">
    <property type="term" value="F:antiporter activity"/>
    <property type="evidence" value="ECO:0007669"/>
    <property type="project" value="InterPro"/>
</dbReference>
<feature type="transmembrane region" description="Helical" evidence="7">
    <location>
        <begin position="396"/>
        <end position="421"/>
    </location>
</feature>
<dbReference type="Proteomes" id="UP000651482">
    <property type="component" value="Unassembled WGS sequence"/>
</dbReference>
<reference evidence="8" key="1">
    <citation type="submission" date="2020-08" db="EMBL/GenBank/DDBJ databases">
        <title>Genome public.</title>
        <authorList>
            <person name="Liu C."/>
            <person name="Sun Q."/>
        </authorList>
    </citation>
    <scope>NUCLEOTIDE SEQUENCE</scope>
    <source>
        <strain evidence="8">NSJ-40</strain>
    </source>
</reference>
<evidence type="ECO:0000256" key="7">
    <source>
        <dbReference type="SAM" id="Phobius"/>
    </source>
</evidence>
<proteinExistence type="predicted"/>